<dbReference type="AlphaFoldDB" id="D6TTR7"/>
<name>D6TTR7_KTERA</name>
<keyword evidence="3" id="KW-1185">Reference proteome</keyword>
<reference evidence="2 3" key="1">
    <citation type="journal article" date="2011" name="Stand. Genomic Sci.">
        <title>Non-contiguous finished genome sequence and contextual data of the filamentous soil bacterium Ktedonobacter racemifer type strain (SOSP1-21).</title>
        <authorList>
            <person name="Chang Y.J."/>
            <person name="Land M."/>
            <person name="Hauser L."/>
            <person name="Chertkov O."/>
            <person name="Del Rio T.G."/>
            <person name="Nolan M."/>
            <person name="Copeland A."/>
            <person name="Tice H."/>
            <person name="Cheng J.F."/>
            <person name="Lucas S."/>
            <person name="Han C."/>
            <person name="Goodwin L."/>
            <person name="Pitluck S."/>
            <person name="Ivanova N."/>
            <person name="Ovchinikova G."/>
            <person name="Pati A."/>
            <person name="Chen A."/>
            <person name="Palaniappan K."/>
            <person name="Mavromatis K."/>
            <person name="Liolios K."/>
            <person name="Brettin T."/>
            <person name="Fiebig A."/>
            <person name="Rohde M."/>
            <person name="Abt B."/>
            <person name="Goker M."/>
            <person name="Detter J.C."/>
            <person name="Woyke T."/>
            <person name="Bristow J."/>
            <person name="Eisen J.A."/>
            <person name="Markowitz V."/>
            <person name="Hugenholtz P."/>
            <person name="Kyrpides N.C."/>
            <person name="Klenk H.P."/>
            <person name="Lapidus A."/>
        </authorList>
    </citation>
    <scope>NUCLEOTIDE SEQUENCE [LARGE SCALE GENOMIC DNA]</scope>
    <source>
        <strain evidence="3">DSM 44963</strain>
    </source>
</reference>
<feature type="compositionally biased region" description="Low complexity" evidence="1">
    <location>
        <begin position="64"/>
        <end position="87"/>
    </location>
</feature>
<organism evidence="2 3">
    <name type="scientific">Ktedonobacter racemifer DSM 44963</name>
    <dbReference type="NCBI Taxonomy" id="485913"/>
    <lineage>
        <taxon>Bacteria</taxon>
        <taxon>Bacillati</taxon>
        <taxon>Chloroflexota</taxon>
        <taxon>Ktedonobacteria</taxon>
        <taxon>Ktedonobacterales</taxon>
        <taxon>Ktedonobacteraceae</taxon>
        <taxon>Ktedonobacter</taxon>
    </lineage>
</organism>
<feature type="region of interest" description="Disordered" evidence="1">
    <location>
        <begin position="64"/>
        <end position="107"/>
    </location>
</feature>
<dbReference type="Proteomes" id="UP000004508">
    <property type="component" value="Unassembled WGS sequence"/>
</dbReference>
<gene>
    <name evidence="2" type="ORF">Krac_4815</name>
</gene>
<evidence type="ECO:0000313" key="3">
    <source>
        <dbReference type="Proteomes" id="UP000004508"/>
    </source>
</evidence>
<accession>D6TTR7</accession>
<dbReference type="STRING" id="485913.Krac_4815"/>
<evidence type="ECO:0000313" key="2">
    <source>
        <dbReference type="EMBL" id="EFH83818.1"/>
    </source>
</evidence>
<sequence>MDAEDFLEPEVATTAIIAAALFSPKVRKVIRKGFVYGAAGVLVAGDVVTSFARGLGRGMQVAASTAAQQTQNAGSQGQQVGDAAAGGPTPLDKAAVKPSMPGKEWTL</sequence>
<protein>
    <submittedName>
        <fullName evidence="2">Uncharacterized protein</fullName>
    </submittedName>
</protein>
<proteinExistence type="predicted"/>
<dbReference type="InParanoid" id="D6TTR7"/>
<evidence type="ECO:0000256" key="1">
    <source>
        <dbReference type="SAM" id="MobiDB-lite"/>
    </source>
</evidence>
<dbReference type="RefSeq" id="WP_007914797.1">
    <property type="nucleotide sequence ID" value="NZ_ADVG01000003.1"/>
</dbReference>
<dbReference type="EMBL" id="ADVG01000003">
    <property type="protein sequence ID" value="EFH83818.1"/>
    <property type="molecule type" value="Genomic_DNA"/>
</dbReference>
<comment type="caution">
    <text evidence="2">The sequence shown here is derived from an EMBL/GenBank/DDBJ whole genome shotgun (WGS) entry which is preliminary data.</text>
</comment>